<keyword evidence="5" id="KW-1185">Reference proteome</keyword>
<dbReference type="SUPFAM" id="SSF55229">
    <property type="entry name" value="Cell division protein MinE topological specificity domain"/>
    <property type="match status" value="1"/>
</dbReference>
<keyword evidence="3" id="KW-0131">Cell cycle</keyword>
<comment type="similarity">
    <text evidence="1 3">Belongs to the MinE family.</text>
</comment>
<evidence type="ECO:0000256" key="3">
    <source>
        <dbReference type="HAMAP-Rule" id="MF_00262"/>
    </source>
</evidence>
<sequence>MAMNILEKLFGRGSRSPRSVAKDRLHLVLMHDRAAISPAIMDEMRIEILKVLSRYMDIDESALEMNVERENNTVALIANVPIRRIYTEKLE</sequence>
<dbReference type="NCBIfam" id="TIGR01215">
    <property type="entry name" value="minE"/>
    <property type="match status" value="1"/>
</dbReference>
<name>S0EZU7_CHTCT</name>
<dbReference type="InParanoid" id="S0EZU7"/>
<reference evidence="5" key="1">
    <citation type="submission" date="2013-03" db="EMBL/GenBank/DDBJ databases">
        <title>Genome sequence of Chthonomonas calidirosea, the first sequenced genome from the Armatimonadetes phylum (formally candidate division OP10).</title>
        <authorList>
            <person name="Lee K.C.Y."/>
            <person name="Morgan X.C."/>
            <person name="Dunfield P.F."/>
            <person name="Tamas I."/>
            <person name="Houghton K.M."/>
            <person name="Vyssotski M."/>
            <person name="Ryan J.L.J."/>
            <person name="Lagutin K."/>
            <person name="McDonald I.R."/>
            <person name="Stott M.B."/>
        </authorList>
    </citation>
    <scope>NUCLEOTIDE SEQUENCE [LARGE SCALE GENOMIC DNA]</scope>
    <source>
        <strain evidence="5">DSM 23976 / ICMP 18418 / T49</strain>
    </source>
</reference>
<accession>S0EZU7</accession>
<dbReference type="HAMAP" id="MF_00262">
    <property type="entry name" value="MinE"/>
    <property type="match status" value="1"/>
</dbReference>
<dbReference type="InterPro" id="IPR036707">
    <property type="entry name" value="MinE_sf"/>
</dbReference>
<organism evidence="4 5">
    <name type="scientific">Chthonomonas calidirosea (strain DSM 23976 / ICMP 18418 / T49)</name>
    <dbReference type="NCBI Taxonomy" id="1303518"/>
    <lineage>
        <taxon>Bacteria</taxon>
        <taxon>Bacillati</taxon>
        <taxon>Armatimonadota</taxon>
        <taxon>Chthonomonadia</taxon>
        <taxon>Chthonomonadales</taxon>
        <taxon>Chthonomonadaceae</taxon>
        <taxon>Chthonomonas</taxon>
    </lineage>
</organism>
<protein>
    <recommendedName>
        <fullName evidence="3">Cell division topological specificity factor</fullName>
    </recommendedName>
</protein>
<evidence type="ECO:0000313" key="5">
    <source>
        <dbReference type="Proteomes" id="UP000014227"/>
    </source>
</evidence>
<dbReference type="GO" id="GO:0032955">
    <property type="term" value="P:regulation of division septum assembly"/>
    <property type="evidence" value="ECO:0007669"/>
    <property type="project" value="InterPro"/>
</dbReference>
<dbReference type="eggNOG" id="COG0851">
    <property type="taxonomic scope" value="Bacteria"/>
</dbReference>
<dbReference type="Proteomes" id="UP000014227">
    <property type="component" value="Chromosome I"/>
</dbReference>
<dbReference type="Pfam" id="PF03776">
    <property type="entry name" value="MinE"/>
    <property type="match status" value="1"/>
</dbReference>
<dbReference type="EMBL" id="HF951689">
    <property type="protein sequence ID" value="CCW36085.1"/>
    <property type="molecule type" value="Genomic_DNA"/>
</dbReference>
<comment type="function">
    <text evidence="2 3">Prevents the cell division inhibition by proteins MinC and MinD at internal division sites while permitting inhibition at polar sites. This ensures cell division at the proper site by restricting the formation of a division septum at the midpoint of the long axis of the cell.</text>
</comment>
<evidence type="ECO:0000256" key="1">
    <source>
        <dbReference type="ARBA" id="ARBA00008168"/>
    </source>
</evidence>
<dbReference type="KEGG" id="ccz:CCALI_02278"/>
<dbReference type="STRING" id="454171.CP488_01817"/>
<evidence type="ECO:0000256" key="2">
    <source>
        <dbReference type="ARBA" id="ARBA00025265"/>
    </source>
</evidence>
<dbReference type="PATRIC" id="fig|1303518.3.peg.2368"/>
<dbReference type="GO" id="GO:0051301">
    <property type="term" value="P:cell division"/>
    <property type="evidence" value="ECO:0007669"/>
    <property type="project" value="UniProtKB-KW"/>
</dbReference>
<keyword evidence="3 4" id="KW-0132">Cell division</keyword>
<gene>
    <name evidence="3" type="primary">minE</name>
    <name evidence="4" type="ORF">CCALI_02278</name>
</gene>
<proteinExistence type="inferred from homology"/>
<evidence type="ECO:0000313" key="4">
    <source>
        <dbReference type="EMBL" id="CCW36085.1"/>
    </source>
</evidence>
<dbReference type="AlphaFoldDB" id="S0EZU7"/>
<dbReference type="InterPro" id="IPR005527">
    <property type="entry name" value="MinE"/>
</dbReference>
<dbReference type="HOGENOM" id="CLU_137929_1_1_0"/>
<dbReference type="Gene3D" id="3.30.1070.10">
    <property type="entry name" value="Cell division topological specificity factor MinE"/>
    <property type="match status" value="1"/>
</dbReference>
<dbReference type="RefSeq" id="WP_016483605.1">
    <property type="nucleotide sequence ID" value="NC_021487.1"/>
</dbReference>